<evidence type="ECO:0000313" key="1">
    <source>
        <dbReference type="EMBL" id="GFO59124.1"/>
    </source>
</evidence>
<dbReference type="EMBL" id="BLXX01000003">
    <property type="protein sequence ID" value="GFO59124.1"/>
    <property type="molecule type" value="Genomic_DNA"/>
</dbReference>
<gene>
    <name evidence="1" type="ORF">GMST_14490</name>
</gene>
<name>A0A6V8MGU1_9BACT</name>
<protein>
    <recommendedName>
        <fullName evidence="3">Phasin domain-containing protein</fullName>
    </recommendedName>
</protein>
<evidence type="ECO:0000313" key="2">
    <source>
        <dbReference type="Proteomes" id="UP000556026"/>
    </source>
</evidence>
<comment type="caution">
    <text evidence="1">The sequence shown here is derived from an EMBL/GenBank/DDBJ whole genome shotgun (WGS) entry which is preliminary data.</text>
</comment>
<accession>A0A6V8MGU1</accession>
<proteinExistence type="predicted"/>
<reference evidence="2" key="1">
    <citation type="submission" date="2020-06" db="EMBL/GenBank/DDBJ databases">
        <title>Draft genomic sequence of Geomonas sp. Red330.</title>
        <authorList>
            <person name="Itoh H."/>
            <person name="Zhenxing X."/>
            <person name="Ushijima N."/>
            <person name="Masuda Y."/>
            <person name="Shiratori Y."/>
            <person name="Senoo K."/>
        </authorList>
    </citation>
    <scope>NUCLEOTIDE SEQUENCE [LARGE SCALE GENOMIC DNA]</scope>
    <source>
        <strain evidence="2">Red330</strain>
    </source>
</reference>
<organism evidence="1 2">
    <name type="scientific">Geomonas silvestris</name>
    <dbReference type="NCBI Taxonomy" id="2740184"/>
    <lineage>
        <taxon>Bacteria</taxon>
        <taxon>Pseudomonadati</taxon>
        <taxon>Thermodesulfobacteriota</taxon>
        <taxon>Desulfuromonadia</taxon>
        <taxon>Geobacterales</taxon>
        <taxon>Geobacteraceae</taxon>
        <taxon>Geomonas</taxon>
    </lineage>
</organism>
<evidence type="ECO:0008006" key="3">
    <source>
        <dbReference type="Google" id="ProtNLM"/>
    </source>
</evidence>
<sequence>MKDTLEQLFYFGVGSILLAKEKLDKATDMSRSFKEQGDQKAREFYDEAVAKGSSERSQFKGMVKDLLKEVVGDLGLATHADIAALREEIALLRREQVKYGD</sequence>
<dbReference type="Proteomes" id="UP000556026">
    <property type="component" value="Unassembled WGS sequence"/>
</dbReference>
<dbReference type="AlphaFoldDB" id="A0A6V8MGU1"/>
<dbReference type="RefSeq" id="WP_183353962.1">
    <property type="nucleotide sequence ID" value="NZ_BLXX01000003.1"/>
</dbReference>
<keyword evidence="2" id="KW-1185">Reference proteome</keyword>